<dbReference type="Gene3D" id="3.10.450.50">
    <property type="match status" value="1"/>
</dbReference>
<dbReference type="SUPFAM" id="SSF54427">
    <property type="entry name" value="NTF2-like"/>
    <property type="match status" value="1"/>
</dbReference>
<organism evidence="1 2">
    <name type="scientific">Lacticaseibacillus brantae DSM 23927</name>
    <dbReference type="NCBI Taxonomy" id="1423727"/>
    <lineage>
        <taxon>Bacteria</taxon>
        <taxon>Bacillati</taxon>
        <taxon>Bacillota</taxon>
        <taxon>Bacilli</taxon>
        <taxon>Lactobacillales</taxon>
        <taxon>Lactobacillaceae</taxon>
        <taxon>Lacticaseibacillus</taxon>
    </lineage>
</organism>
<dbReference type="PATRIC" id="fig|1423727.3.peg.1148"/>
<proteinExistence type="predicted"/>
<dbReference type="InterPro" id="IPR032710">
    <property type="entry name" value="NTF2-like_dom_sf"/>
</dbReference>
<dbReference type="RefSeq" id="WP_057894414.1">
    <property type="nucleotide sequence ID" value="NZ_AYZQ01000002.1"/>
</dbReference>
<dbReference type="EMBL" id="AYZQ01000002">
    <property type="protein sequence ID" value="KRM72148.1"/>
    <property type="molecule type" value="Genomic_DNA"/>
</dbReference>
<keyword evidence="2" id="KW-1185">Reference proteome</keyword>
<evidence type="ECO:0000313" key="2">
    <source>
        <dbReference type="Proteomes" id="UP000051672"/>
    </source>
</evidence>
<dbReference type="OrthoDB" id="8080938at2"/>
<dbReference type="STRING" id="1423727.FC34_GL001132"/>
<dbReference type="AlphaFoldDB" id="A0A0R2B2F3"/>
<sequence>MATVPEVLQAVIQTTNTGDSVGFVNLFENEGLIDDWGTKYVGRDRIGRWNQTDNIGRQSQFTLVDAVEEAPGQWLLHIKVAGLGFNGTSPFRFTLSPAGKIAAMQIVPD</sequence>
<accession>A0A0R2B2F3</accession>
<dbReference type="Proteomes" id="UP000051672">
    <property type="component" value="Unassembled WGS sequence"/>
</dbReference>
<name>A0A0R2B2F3_9LACO</name>
<comment type="caution">
    <text evidence="1">The sequence shown here is derived from an EMBL/GenBank/DDBJ whole genome shotgun (WGS) entry which is preliminary data.</text>
</comment>
<gene>
    <name evidence="1" type="ORF">FC34_GL001132</name>
</gene>
<reference evidence="1 2" key="1">
    <citation type="journal article" date="2015" name="Genome Announc.">
        <title>Expanding the biotechnology potential of lactobacilli through comparative genomics of 213 strains and associated genera.</title>
        <authorList>
            <person name="Sun Z."/>
            <person name="Harris H.M."/>
            <person name="McCann A."/>
            <person name="Guo C."/>
            <person name="Argimon S."/>
            <person name="Zhang W."/>
            <person name="Yang X."/>
            <person name="Jeffery I.B."/>
            <person name="Cooney J.C."/>
            <person name="Kagawa T.F."/>
            <person name="Liu W."/>
            <person name="Song Y."/>
            <person name="Salvetti E."/>
            <person name="Wrobel A."/>
            <person name="Rasinkangas P."/>
            <person name="Parkhill J."/>
            <person name="Rea M.C."/>
            <person name="O'Sullivan O."/>
            <person name="Ritari J."/>
            <person name="Douillard F.P."/>
            <person name="Paul Ross R."/>
            <person name="Yang R."/>
            <person name="Briner A.E."/>
            <person name="Felis G.E."/>
            <person name="de Vos W.M."/>
            <person name="Barrangou R."/>
            <person name="Klaenhammer T.R."/>
            <person name="Caufield P.W."/>
            <person name="Cui Y."/>
            <person name="Zhang H."/>
            <person name="O'Toole P.W."/>
        </authorList>
    </citation>
    <scope>NUCLEOTIDE SEQUENCE [LARGE SCALE GENOMIC DNA]</scope>
    <source>
        <strain evidence="1 2">DSM 23927</strain>
    </source>
</reference>
<evidence type="ECO:0000313" key="1">
    <source>
        <dbReference type="EMBL" id="KRM72148.1"/>
    </source>
</evidence>
<evidence type="ECO:0008006" key="3">
    <source>
        <dbReference type="Google" id="ProtNLM"/>
    </source>
</evidence>
<protein>
    <recommendedName>
        <fullName evidence="3">SnoaL-like domain-containing protein</fullName>
    </recommendedName>
</protein>